<reference evidence="2 3" key="1">
    <citation type="submission" date="2007-11" db="EMBL/GenBank/DDBJ databases">
        <authorList>
            <person name="Wagner-Dobler I."/>
            <person name="Ferriera S."/>
            <person name="Johnson J."/>
            <person name="Kravitz S."/>
            <person name="Beeson K."/>
            <person name="Sutton G."/>
            <person name="Rogers Y.-H."/>
            <person name="Friedman R."/>
            <person name="Frazier M."/>
            <person name="Venter J.C."/>
        </authorList>
    </citation>
    <scope>NUCLEOTIDE SEQUENCE [LARGE SCALE GENOMIC DNA]</scope>
    <source>
        <strain evidence="2 3">HEL-45</strain>
    </source>
</reference>
<evidence type="ECO:0000256" key="1">
    <source>
        <dbReference type="SAM" id="MobiDB-lite"/>
    </source>
</evidence>
<gene>
    <name evidence="2" type="ORF">OIHEL45_20001</name>
</gene>
<dbReference type="EMBL" id="ABID01000066">
    <property type="protein sequence ID" value="EDQ02962.1"/>
    <property type="molecule type" value="Genomic_DNA"/>
</dbReference>
<proteinExistence type="predicted"/>
<accession>A0ABP2D3W1</accession>
<keyword evidence="3" id="KW-1185">Reference proteome</keyword>
<evidence type="ECO:0000313" key="2">
    <source>
        <dbReference type="EMBL" id="EDQ02962.1"/>
    </source>
</evidence>
<name>A0ABP2D3W1_9RHOB</name>
<organism evidence="2 3">
    <name type="scientific">Sulfitobacter indolifex HEL-45</name>
    <dbReference type="NCBI Taxonomy" id="391624"/>
    <lineage>
        <taxon>Bacteria</taxon>
        <taxon>Pseudomonadati</taxon>
        <taxon>Pseudomonadota</taxon>
        <taxon>Alphaproteobacteria</taxon>
        <taxon>Rhodobacterales</taxon>
        <taxon>Roseobacteraceae</taxon>
        <taxon>Sulfitobacter</taxon>
    </lineage>
</organism>
<feature type="region of interest" description="Disordered" evidence="1">
    <location>
        <begin position="29"/>
        <end position="48"/>
    </location>
</feature>
<protein>
    <submittedName>
        <fullName evidence="2">Uncharacterized protein</fullName>
    </submittedName>
</protein>
<dbReference type="Proteomes" id="UP000003257">
    <property type="component" value="Unassembled WGS sequence"/>
</dbReference>
<comment type="caution">
    <text evidence="2">The sequence shown here is derived from an EMBL/GenBank/DDBJ whole genome shotgun (WGS) entry which is preliminary data.</text>
</comment>
<evidence type="ECO:0000313" key="3">
    <source>
        <dbReference type="Proteomes" id="UP000003257"/>
    </source>
</evidence>
<sequence>MLAYVDTADCKHGSSIYPAQTLLSFGPPATRVPRETRSAAEGFAQTSV</sequence>